<organism evidence="1 2">
    <name type="scientific">Candidatus Collierbacteria bacterium GW2011_GWC2_43_12</name>
    <dbReference type="NCBI Taxonomy" id="1618390"/>
    <lineage>
        <taxon>Bacteria</taxon>
        <taxon>Candidatus Collieribacteriota</taxon>
    </lineage>
</organism>
<comment type="caution">
    <text evidence="1">The sequence shown here is derived from an EMBL/GenBank/DDBJ whole genome shotgun (WGS) entry which is preliminary data.</text>
</comment>
<dbReference type="Proteomes" id="UP000033980">
    <property type="component" value="Unassembled WGS sequence"/>
</dbReference>
<dbReference type="EMBL" id="LCFK01000023">
    <property type="protein sequence ID" value="KKS93250.1"/>
    <property type="molecule type" value="Genomic_DNA"/>
</dbReference>
<accession>A0A0G1D5R2</accession>
<proteinExistence type="predicted"/>
<evidence type="ECO:0000313" key="2">
    <source>
        <dbReference type="Proteomes" id="UP000033980"/>
    </source>
</evidence>
<gene>
    <name evidence="1" type="ORF">UV68_C0023G0004</name>
</gene>
<sequence length="56" mass="6012">MLGVNSTGTAVLADGQLFWGIGFVALGDVVEITAFGAFQSHVLSWTFFCHFLVVFS</sequence>
<name>A0A0G1D5R2_9BACT</name>
<protein>
    <submittedName>
        <fullName evidence="1">Uncharacterized protein</fullName>
    </submittedName>
</protein>
<dbReference type="AlphaFoldDB" id="A0A0G1D5R2"/>
<reference evidence="1 2" key="1">
    <citation type="journal article" date="2015" name="Nature">
        <title>rRNA introns, odd ribosomes, and small enigmatic genomes across a large radiation of phyla.</title>
        <authorList>
            <person name="Brown C.T."/>
            <person name="Hug L.A."/>
            <person name="Thomas B.C."/>
            <person name="Sharon I."/>
            <person name="Castelle C.J."/>
            <person name="Singh A."/>
            <person name="Wilkins M.J."/>
            <person name="Williams K.H."/>
            <person name="Banfield J.F."/>
        </authorList>
    </citation>
    <scope>NUCLEOTIDE SEQUENCE [LARGE SCALE GENOMIC DNA]</scope>
</reference>
<evidence type="ECO:0000313" key="1">
    <source>
        <dbReference type="EMBL" id="KKS93250.1"/>
    </source>
</evidence>